<reference evidence="9 10" key="1">
    <citation type="submission" date="2020-04" db="EMBL/GenBank/DDBJ databases">
        <authorList>
            <person name="De Canck E."/>
        </authorList>
    </citation>
    <scope>NUCLEOTIDE SEQUENCE [LARGE SCALE GENOMIC DNA]</scope>
    <source>
        <strain evidence="9 10">LMG 3441</strain>
    </source>
</reference>
<evidence type="ECO:0000256" key="7">
    <source>
        <dbReference type="SAM" id="SignalP"/>
    </source>
</evidence>
<evidence type="ECO:0000256" key="4">
    <source>
        <dbReference type="ARBA" id="ARBA00022982"/>
    </source>
</evidence>
<dbReference type="Pfam" id="PF13442">
    <property type="entry name" value="Cytochrome_CBB3"/>
    <property type="match status" value="1"/>
</dbReference>
<dbReference type="GO" id="GO:0009055">
    <property type="term" value="F:electron transfer activity"/>
    <property type="evidence" value="ECO:0007669"/>
    <property type="project" value="InterPro"/>
</dbReference>
<dbReference type="PANTHER" id="PTHR40942:SF4">
    <property type="entry name" value="CYTOCHROME C5"/>
    <property type="match status" value="1"/>
</dbReference>
<dbReference type="InterPro" id="IPR036909">
    <property type="entry name" value="Cyt_c-like_dom_sf"/>
</dbReference>
<dbReference type="GO" id="GO:0020037">
    <property type="term" value="F:heme binding"/>
    <property type="evidence" value="ECO:0007669"/>
    <property type="project" value="InterPro"/>
</dbReference>
<evidence type="ECO:0000313" key="9">
    <source>
        <dbReference type="EMBL" id="CAB3665593.1"/>
    </source>
</evidence>
<evidence type="ECO:0000313" key="10">
    <source>
        <dbReference type="Proteomes" id="UP000494269"/>
    </source>
</evidence>
<evidence type="ECO:0000256" key="5">
    <source>
        <dbReference type="ARBA" id="ARBA00023004"/>
    </source>
</evidence>
<dbReference type="Pfam" id="PF00034">
    <property type="entry name" value="Cytochrom_C"/>
    <property type="match status" value="1"/>
</dbReference>
<gene>
    <name evidence="9" type="primary">petJ_1</name>
    <name evidence="9" type="ORF">LMG3441_00794</name>
</gene>
<protein>
    <submittedName>
        <fullName evidence="9">Cytochrome c6</fullName>
    </submittedName>
</protein>
<dbReference type="AlphaFoldDB" id="A0A6S6Z8N7"/>
<organism evidence="9 10">
    <name type="scientific">Achromobacter kerstersii</name>
    <dbReference type="NCBI Taxonomy" id="1353890"/>
    <lineage>
        <taxon>Bacteria</taxon>
        <taxon>Pseudomonadati</taxon>
        <taxon>Pseudomonadota</taxon>
        <taxon>Betaproteobacteria</taxon>
        <taxon>Burkholderiales</taxon>
        <taxon>Alcaligenaceae</taxon>
        <taxon>Achromobacter</taxon>
    </lineage>
</organism>
<feature type="chain" id="PRO_5029011679" evidence="7">
    <location>
        <begin position="27"/>
        <end position="222"/>
    </location>
</feature>
<sequence>MTPFFKHLQWLGCAAGLLLLPALTSAADIAAGKRRAEVCFACHSINGVSKIPGTPHLAGQQRDYLEKALRAYRDGTTRQDPTMTAMAKPLTDADIVNIAAYFNLAIENARGEMLSEVMAVNERIKPVATVEIAPAAKAEPRAPRTGDAVYTASCSACHGTGAAGAPKLGDKAAWQLRLSQGQATLYEHAIRGLRAMPARGACTDCSDDELKAAVDYLVDKSK</sequence>
<feature type="domain" description="Cytochrome c" evidence="8">
    <location>
        <begin position="141"/>
        <end position="221"/>
    </location>
</feature>
<dbReference type="GO" id="GO:0005506">
    <property type="term" value="F:iron ion binding"/>
    <property type="evidence" value="ECO:0007669"/>
    <property type="project" value="InterPro"/>
</dbReference>
<dbReference type="InterPro" id="IPR002323">
    <property type="entry name" value="Cyt_CIE"/>
</dbReference>
<dbReference type="RefSeq" id="WP_175168873.1">
    <property type="nucleotide sequence ID" value="NZ_CADIJQ010000001.1"/>
</dbReference>
<evidence type="ECO:0000256" key="2">
    <source>
        <dbReference type="ARBA" id="ARBA00022617"/>
    </source>
</evidence>
<keyword evidence="2 6" id="KW-0349">Heme</keyword>
<dbReference type="PROSITE" id="PS51007">
    <property type="entry name" value="CYTC"/>
    <property type="match status" value="2"/>
</dbReference>
<keyword evidence="4" id="KW-0249">Electron transport</keyword>
<feature type="signal peptide" evidence="7">
    <location>
        <begin position="1"/>
        <end position="26"/>
    </location>
</feature>
<evidence type="ECO:0000256" key="6">
    <source>
        <dbReference type="PROSITE-ProRule" id="PRU00433"/>
    </source>
</evidence>
<evidence type="ECO:0000259" key="8">
    <source>
        <dbReference type="PROSITE" id="PS51007"/>
    </source>
</evidence>
<keyword evidence="7" id="KW-0732">Signal</keyword>
<name>A0A6S6Z8N7_9BURK</name>
<keyword evidence="10" id="KW-1185">Reference proteome</keyword>
<evidence type="ECO:0000256" key="3">
    <source>
        <dbReference type="ARBA" id="ARBA00022723"/>
    </source>
</evidence>
<dbReference type="PANTHER" id="PTHR40942">
    <property type="match status" value="1"/>
</dbReference>
<evidence type="ECO:0000256" key="1">
    <source>
        <dbReference type="ARBA" id="ARBA00022448"/>
    </source>
</evidence>
<dbReference type="EMBL" id="CADIJQ010000001">
    <property type="protein sequence ID" value="CAB3665593.1"/>
    <property type="molecule type" value="Genomic_DNA"/>
</dbReference>
<dbReference type="PRINTS" id="PR00607">
    <property type="entry name" value="CYTCHROMECIE"/>
</dbReference>
<dbReference type="InterPro" id="IPR009056">
    <property type="entry name" value="Cyt_c-like_dom"/>
</dbReference>
<dbReference type="Proteomes" id="UP000494269">
    <property type="component" value="Unassembled WGS sequence"/>
</dbReference>
<dbReference type="Gene3D" id="1.10.760.10">
    <property type="entry name" value="Cytochrome c-like domain"/>
    <property type="match status" value="2"/>
</dbReference>
<accession>A0A6S6Z8N7</accession>
<proteinExistence type="predicted"/>
<keyword evidence="1" id="KW-0813">Transport</keyword>
<keyword evidence="3 6" id="KW-0479">Metal-binding</keyword>
<dbReference type="SUPFAM" id="SSF46626">
    <property type="entry name" value="Cytochrome c"/>
    <property type="match status" value="2"/>
</dbReference>
<keyword evidence="5 6" id="KW-0408">Iron</keyword>
<feature type="domain" description="Cytochrome c" evidence="8">
    <location>
        <begin position="27"/>
        <end position="106"/>
    </location>
</feature>